<dbReference type="GO" id="GO:0008270">
    <property type="term" value="F:zinc ion binding"/>
    <property type="evidence" value="ECO:0007669"/>
    <property type="project" value="UniProtKB-KW"/>
</dbReference>
<evidence type="ECO:0000313" key="7">
    <source>
        <dbReference type="Proteomes" id="UP000015354"/>
    </source>
</evidence>
<dbReference type="PROSITE" id="PS00518">
    <property type="entry name" value="ZF_RING_1"/>
    <property type="match status" value="1"/>
</dbReference>
<sequence length="440" mass="49868">MSKYFKPDSTFGADAECAICCCMWIDPVEITNCDHIFCRNCLRGVTTCPTCCRAIAEVRPPNQAIIRMLLRAHGSCSVCPWTGSYKEYNEKHTTCEGGGPVPSSLLPPVLEPTKEEELALQDYYLEESTTSQAAYSVFVDAPSVSTAALSLTNPRSLKDSYSSATPSMQSGSKADWKKSLDICARDFGLGEEEFNDVVDLYYDFSTATVQGEPRLRWRDACRLLRYSNYPNHPYDVQSLFDSVHEPPSSGSVTLMALLLWIPLNSRNPVQWYAMPPAAYTHILKVAQLFDTERTGLFTLDQAHMLAEEYFERDVPQSEWRMIKEYIKDKDVTIRQALILSVNKSTVAESNLKVPFHDILTSFRLYVLRRKQKARNAAKTVPPKTEPRGEVLIRRIRNLVRHYEPSGLSRLEATLQNFRGEEESLLMTMVAMYGPEPPLQR</sequence>
<gene>
    <name evidence="6" type="ORF">STCU_00195</name>
</gene>
<dbReference type="InterPro" id="IPR017907">
    <property type="entry name" value="Znf_RING_CS"/>
</dbReference>
<keyword evidence="1" id="KW-0479">Metal-binding</keyword>
<feature type="domain" description="RING-type" evidence="5">
    <location>
        <begin position="17"/>
        <end position="51"/>
    </location>
</feature>
<dbReference type="SMART" id="SM00184">
    <property type="entry name" value="RING"/>
    <property type="match status" value="1"/>
</dbReference>
<comment type="caution">
    <text evidence="6">The sequence shown here is derived from an EMBL/GenBank/DDBJ whole genome shotgun (WGS) entry which is preliminary data.</text>
</comment>
<evidence type="ECO:0000259" key="5">
    <source>
        <dbReference type="PROSITE" id="PS50089"/>
    </source>
</evidence>
<evidence type="ECO:0000256" key="1">
    <source>
        <dbReference type="ARBA" id="ARBA00022723"/>
    </source>
</evidence>
<proteinExistence type="predicted"/>
<accession>S9V224</accession>
<evidence type="ECO:0000256" key="2">
    <source>
        <dbReference type="ARBA" id="ARBA00022771"/>
    </source>
</evidence>
<evidence type="ECO:0000256" key="4">
    <source>
        <dbReference type="PROSITE-ProRule" id="PRU00175"/>
    </source>
</evidence>
<dbReference type="Gene3D" id="3.30.40.10">
    <property type="entry name" value="Zinc/RING finger domain, C3HC4 (zinc finger)"/>
    <property type="match status" value="1"/>
</dbReference>
<dbReference type="PROSITE" id="PS50089">
    <property type="entry name" value="ZF_RING_2"/>
    <property type="match status" value="1"/>
</dbReference>
<dbReference type="AlphaFoldDB" id="S9V224"/>
<dbReference type="Proteomes" id="UP000015354">
    <property type="component" value="Unassembled WGS sequence"/>
</dbReference>
<keyword evidence="2 4" id="KW-0863">Zinc-finger</keyword>
<dbReference type="EMBL" id="ATMH01000195">
    <property type="protein sequence ID" value="EPY37102.1"/>
    <property type="molecule type" value="Genomic_DNA"/>
</dbReference>
<name>S9V224_9TRYP</name>
<dbReference type="SUPFAM" id="SSF57850">
    <property type="entry name" value="RING/U-box"/>
    <property type="match status" value="1"/>
</dbReference>
<organism evidence="6 7">
    <name type="scientific">Strigomonas culicis</name>
    <dbReference type="NCBI Taxonomy" id="28005"/>
    <lineage>
        <taxon>Eukaryota</taxon>
        <taxon>Discoba</taxon>
        <taxon>Euglenozoa</taxon>
        <taxon>Kinetoplastea</taxon>
        <taxon>Metakinetoplastina</taxon>
        <taxon>Trypanosomatida</taxon>
        <taxon>Trypanosomatidae</taxon>
        <taxon>Strigomonadinae</taxon>
        <taxon>Strigomonas</taxon>
    </lineage>
</organism>
<keyword evidence="7" id="KW-1185">Reference proteome</keyword>
<dbReference type="OrthoDB" id="1630758at2759"/>
<dbReference type="InterPro" id="IPR013083">
    <property type="entry name" value="Znf_RING/FYVE/PHD"/>
</dbReference>
<reference evidence="6 7" key="1">
    <citation type="journal article" date="2013" name="PLoS ONE">
        <title>Predicting the Proteins of Angomonas deanei, Strigomonas culicis and Their Respective Endosymbionts Reveals New Aspects of the Trypanosomatidae Family.</title>
        <authorList>
            <person name="Motta M.C."/>
            <person name="Martins A.C."/>
            <person name="de Souza S.S."/>
            <person name="Catta-Preta C.M."/>
            <person name="Silva R."/>
            <person name="Klein C.C."/>
            <person name="de Almeida L.G."/>
            <person name="de Lima Cunha O."/>
            <person name="Ciapina L.P."/>
            <person name="Brocchi M."/>
            <person name="Colabardini A.C."/>
            <person name="de Araujo Lima B."/>
            <person name="Machado C.R."/>
            <person name="de Almeida Soares C.M."/>
            <person name="Probst C.M."/>
            <person name="de Menezes C.B."/>
            <person name="Thompson C.E."/>
            <person name="Bartholomeu D.C."/>
            <person name="Gradia D.F."/>
            <person name="Pavoni D.P."/>
            <person name="Grisard E.C."/>
            <person name="Fantinatti-Garboggini F."/>
            <person name="Marchini F.K."/>
            <person name="Rodrigues-Luiz G.F."/>
            <person name="Wagner G."/>
            <person name="Goldman G.H."/>
            <person name="Fietto J.L."/>
            <person name="Elias M.C."/>
            <person name="Goldman M.H."/>
            <person name="Sagot M.F."/>
            <person name="Pereira M."/>
            <person name="Stoco P.H."/>
            <person name="de Mendonca-Neto R.P."/>
            <person name="Teixeira S.M."/>
            <person name="Maciel T.E."/>
            <person name="de Oliveira Mendes T.A."/>
            <person name="Urmenyi T.P."/>
            <person name="de Souza W."/>
            <person name="Schenkman S."/>
            <person name="de Vasconcelos A.T."/>
        </authorList>
    </citation>
    <scope>NUCLEOTIDE SEQUENCE [LARGE SCALE GENOMIC DNA]</scope>
</reference>
<dbReference type="InterPro" id="IPR001841">
    <property type="entry name" value="Znf_RING"/>
</dbReference>
<evidence type="ECO:0000313" key="6">
    <source>
        <dbReference type="EMBL" id="EPY37102.1"/>
    </source>
</evidence>
<evidence type="ECO:0000256" key="3">
    <source>
        <dbReference type="ARBA" id="ARBA00022833"/>
    </source>
</evidence>
<keyword evidence="3" id="KW-0862">Zinc</keyword>
<protein>
    <recommendedName>
        <fullName evidence="5">RING-type domain-containing protein</fullName>
    </recommendedName>
</protein>